<evidence type="ECO:0000256" key="5">
    <source>
        <dbReference type="ARBA" id="ARBA00022763"/>
    </source>
</evidence>
<protein>
    <recommendedName>
        <fullName evidence="2 12">FACT complex subunit POB3</fullName>
    </recommendedName>
</protein>
<dbReference type="InterPro" id="IPR035417">
    <property type="entry name" value="SSRP1/POB3_N"/>
</dbReference>
<keyword evidence="3 12" id="KW-0158">Chromosome</keyword>
<feature type="region of interest" description="Disordered" evidence="13">
    <location>
        <begin position="711"/>
        <end position="796"/>
    </location>
</feature>
<dbReference type="OrthoDB" id="498543at2759"/>
<dbReference type="FunFam" id="2.30.29.220:FF:000003">
    <property type="entry name" value="FACT complex subunit POB3"/>
    <property type="match status" value="1"/>
</dbReference>
<keyword evidence="4 12" id="KW-0235">DNA replication</keyword>
<evidence type="ECO:0000256" key="6">
    <source>
        <dbReference type="ARBA" id="ARBA00023015"/>
    </source>
</evidence>
<dbReference type="EMBL" id="AZGZ01000037">
    <property type="protein sequence ID" value="KZZ87189.1"/>
    <property type="molecule type" value="Genomic_DNA"/>
</dbReference>
<dbReference type="Gene3D" id="2.30.29.220">
    <property type="entry name" value="Structure-specific recognition protein (SSRP1)"/>
    <property type="match status" value="1"/>
</dbReference>
<keyword evidence="6 12" id="KW-0805">Transcription regulation</keyword>
<reference evidence="15 16" key="1">
    <citation type="journal article" date="2016" name="Genome Biol. Evol.">
        <title>Divergent and convergent evolution of fungal pathogenicity.</title>
        <authorList>
            <person name="Shang Y."/>
            <person name="Xiao G."/>
            <person name="Zheng P."/>
            <person name="Cen K."/>
            <person name="Zhan S."/>
            <person name="Wang C."/>
        </authorList>
    </citation>
    <scope>NUCLEOTIDE SEQUENCE [LARGE SCALE GENOMIC DNA]</scope>
    <source>
        <strain evidence="15 16">ARSEF 7405</strain>
    </source>
</reference>
<accession>A0A167V8F2</accession>
<dbReference type="VEuPathDB" id="FungiDB:AAP_05828"/>
<dbReference type="AlphaFoldDB" id="A0A167V8F2"/>
<evidence type="ECO:0000256" key="4">
    <source>
        <dbReference type="ARBA" id="ARBA00022705"/>
    </source>
</evidence>
<dbReference type="Gene3D" id="6.10.140.1230">
    <property type="match status" value="1"/>
</dbReference>
<dbReference type="GO" id="GO:0042393">
    <property type="term" value="F:histone binding"/>
    <property type="evidence" value="ECO:0007669"/>
    <property type="project" value="TreeGrafter"/>
</dbReference>
<evidence type="ECO:0000313" key="16">
    <source>
        <dbReference type="Proteomes" id="UP000242877"/>
    </source>
</evidence>
<dbReference type="Pfam" id="PF21103">
    <property type="entry name" value="PH1_SSRP1-like"/>
    <property type="match status" value="1"/>
</dbReference>
<evidence type="ECO:0000259" key="14">
    <source>
        <dbReference type="SMART" id="SM01287"/>
    </source>
</evidence>
<evidence type="ECO:0000256" key="3">
    <source>
        <dbReference type="ARBA" id="ARBA00022454"/>
    </source>
</evidence>
<sequence>MESLKAVFFKPDPAAQMRKCNALIRSNTRKLDRDLAQLKTLEQKTRQHIIQSSRRGERSQVASVREQAAKDTRVFARELVRVRQQYNRLSTSRAQLESVRLRVNEAFSVRKIEGSLRASTGVMKDVNQLVRLPELEGTMRQLSVELVKAGIIEETISDAMPDSELPEDELELADEEVDKVLAEILRGKLDKVESPSALGEPAPAAVAGEEEEEEEDVEDQEATLEQMRGRESFENIYLDLSRNPGKCKFAESGLGWRPTGGGETFTLDRANIGAAQWSRAARGYELKILSRTSGVIQLDGFEQENFERLSKTFKIWYGINLEHREHALRGWNWGKAEFGKAELTFNVQNRPAFEIPYSEISNTNLAGKTEVAVEFALPADGTVSTQPAGSTKNRGRKAAAGRDELVEMRFYIPGTVKKEDDKEGEEGAEGEAEEQSAASTFYETLLDKAEIGEIAGDTFATFLDVLHLTPRGRFDIDMYENSFRLRGKTYDYKIQFQSIKKFFLLPKNDDTHTLITLGLDPPLRQGQTRYPFLVMQLKLDEEISIDLNMTEDVLQSRYKDKLQPHYEEPIHQVITKVFRGLSGKKVVMPSKDFVSHHGHSGVKCSIKANEGLLFCLDKSFMFVPKPATYIQIENISVIKMSRVGGAISASRTFDITMTLKNGMGEHQFSNINREEQQPLEEFFKAKNIRFKNEMADDASTLIAAALDDDLASSGDEDNRAAGGSNDEDSESADEDFEAGSESEVAEEYDSQHESSGSDSEGEGAYQDDDDDEDADGDVDMDDAEDERPKKKTKTGK</sequence>
<comment type="subcellular location">
    <subcellularLocation>
        <location evidence="12">Nucleus</location>
    </subcellularLocation>
    <subcellularLocation>
        <location evidence="12">Chromosome</location>
    </subcellularLocation>
</comment>
<comment type="similarity">
    <text evidence="1 12">Belongs to the SSRP1 family.</text>
</comment>
<dbReference type="FunFam" id="2.30.29.30:FF:000146">
    <property type="entry name" value="FACT complex subunit POB3"/>
    <property type="match status" value="1"/>
</dbReference>
<evidence type="ECO:0000256" key="1">
    <source>
        <dbReference type="ARBA" id="ARBA00010060"/>
    </source>
</evidence>
<dbReference type="InterPro" id="IPR013719">
    <property type="entry name" value="RTT106/SPT16-like_middle_dom"/>
</dbReference>
<feature type="domain" description="Histone chaperone RTT106/FACT complex subunit SPT16-like middle" evidence="14">
    <location>
        <begin position="599"/>
        <end position="693"/>
    </location>
</feature>
<dbReference type="GO" id="GO:0031491">
    <property type="term" value="F:nucleosome binding"/>
    <property type="evidence" value="ECO:0007669"/>
    <property type="project" value="TreeGrafter"/>
</dbReference>
<keyword evidence="5 12" id="KW-0227">DNA damage</keyword>
<dbReference type="PRINTS" id="PR00887">
    <property type="entry name" value="SSRCOGNITION"/>
</dbReference>
<dbReference type="InterPro" id="IPR048993">
    <property type="entry name" value="SSRP1-like_PH1"/>
</dbReference>
<feature type="compositionally biased region" description="Acidic residues" evidence="13">
    <location>
        <begin position="725"/>
        <end position="748"/>
    </location>
</feature>
<keyword evidence="16" id="KW-1185">Reference proteome</keyword>
<dbReference type="InterPro" id="IPR024954">
    <property type="entry name" value="SSRP1_DD"/>
</dbReference>
<dbReference type="InterPro" id="IPR011993">
    <property type="entry name" value="PH-like_dom_sf"/>
</dbReference>
<dbReference type="CDD" id="cd13231">
    <property type="entry name" value="PH2_SSRP1-like"/>
    <property type="match status" value="1"/>
</dbReference>
<keyword evidence="9 12" id="KW-0539">Nucleus</keyword>
<dbReference type="Gene3D" id="2.30.29.150">
    <property type="match status" value="1"/>
</dbReference>
<feature type="compositionally biased region" description="Low complexity" evidence="13">
    <location>
        <begin position="197"/>
        <end position="207"/>
    </location>
</feature>
<keyword evidence="7 12" id="KW-0804">Transcription</keyword>
<dbReference type="GO" id="GO:0035101">
    <property type="term" value="C:FACT complex"/>
    <property type="evidence" value="ECO:0007669"/>
    <property type="project" value="TreeGrafter"/>
</dbReference>
<evidence type="ECO:0000256" key="10">
    <source>
        <dbReference type="ARBA" id="ARBA00025370"/>
    </source>
</evidence>
<dbReference type="PANTHER" id="PTHR45849:SF1">
    <property type="entry name" value="FACT COMPLEX SUBUNIT SSRP1"/>
    <property type="match status" value="1"/>
</dbReference>
<dbReference type="Proteomes" id="UP000242877">
    <property type="component" value="Unassembled WGS sequence"/>
</dbReference>
<dbReference type="Gene3D" id="2.30.29.30">
    <property type="entry name" value="Pleckstrin-homology domain (PH domain)/Phosphotyrosine-binding domain (PTB)"/>
    <property type="match status" value="2"/>
</dbReference>
<dbReference type="FunFam" id="2.30.29.30:FF:000310">
    <property type="entry name" value="FACT complex subunit POB3"/>
    <property type="match status" value="1"/>
</dbReference>
<feature type="compositionally biased region" description="Acidic residues" evidence="13">
    <location>
        <begin position="208"/>
        <end position="217"/>
    </location>
</feature>
<dbReference type="GO" id="GO:0003677">
    <property type="term" value="F:DNA binding"/>
    <property type="evidence" value="ECO:0007669"/>
    <property type="project" value="InterPro"/>
</dbReference>
<evidence type="ECO:0000256" key="2">
    <source>
        <dbReference type="ARBA" id="ARBA00014978"/>
    </source>
</evidence>
<evidence type="ECO:0000313" key="15">
    <source>
        <dbReference type="EMBL" id="KZZ87189.1"/>
    </source>
</evidence>
<dbReference type="InterPro" id="IPR050454">
    <property type="entry name" value="RTT106/SSRP1_HistChap/FACT"/>
</dbReference>
<evidence type="ECO:0000256" key="11">
    <source>
        <dbReference type="ARBA" id="ARBA00063925"/>
    </source>
</evidence>
<dbReference type="InterPro" id="IPR000969">
    <property type="entry name" value="SSRP1/POB3"/>
</dbReference>
<comment type="subunit">
    <text evidence="11">Forms a stable heterodimer with SPT16. The SPT16-POB3 dimer weakly associates with multiple molecules of NHP6 to form the FACT complex.</text>
</comment>
<feature type="compositionally biased region" description="Acidic residues" evidence="13">
    <location>
        <begin position="759"/>
        <end position="785"/>
    </location>
</feature>
<dbReference type="SMART" id="SM01287">
    <property type="entry name" value="Rtt106"/>
    <property type="match status" value="1"/>
</dbReference>
<proteinExistence type="inferred from homology"/>
<dbReference type="GO" id="GO:0006281">
    <property type="term" value="P:DNA repair"/>
    <property type="evidence" value="ECO:0007669"/>
    <property type="project" value="UniProtKB-KW"/>
</dbReference>
<dbReference type="Pfam" id="PF03531">
    <property type="entry name" value="SSrecog"/>
    <property type="match status" value="1"/>
</dbReference>
<comment type="function">
    <text evidence="10 12">Component of the FACT complex, a general chromatin factor that acts to reorganize nucleosomes. The FACT complex is involved in multiple processes that require DNA as a template such as mRNA elongation, DNA replication and DNA repair. During transcription elongation the FACT complex acts as a histone chaperone that both destabilizes and restores nucleosomal structure. It facilitates the passage of RNA polymerase II and transcription by promoting the dissociation of one histone H2A-H2B dimer from the nucleosome, then subsequently promotes the reestablishment of the nucleosome following the passage of RNA polymerase II.</text>
</comment>
<feature type="region of interest" description="Disordered" evidence="13">
    <location>
        <begin position="192"/>
        <end position="217"/>
    </location>
</feature>
<dbReference type="InterPro" id="IPR005024">
    <property type="entry name" value="Snf7_fam"/>
</dbReference>
<evidence type="ECO:0000256" key="13">
    <source>
        <dbReference type="SAM" id="MobiDB-lite"/>
    </source>
</evidence>
<evidence type="ECO:0000256" key="7">
    <source>
        <dbReference type="ARBA" id="ARBA00023163"/>
    </source>
</evidence>
<feature type="compositionally biased region" description="Acidic residues" evidence="13">
    <location>
        <begin position="422"/>
        <end position="434"/>
    </location>
</feature>
<evidence type="ECO:0000256" key="9">
    <source>
        <dbReference type="ARBA" id="ARBA00023242"/>
    </source>
</evidence>
<feature type="region of interest" description="Disordered" evidence="13">
    <location>
        <begin position="417"/>
        <end position="437"/>
    </location>
</feature>
<dbReference type="PANTHER" id="PTHR45849">
    <property type="entry name" value="FACT COMPLEX SUBUNIT SSRP1"/>
    <property type="match status" value="1"/>
</dbReference>
<dbReference type="CDD" id="cd13230">
    <property type="entry name" value="PH1_SSRP1-like"/>
    <property type="match status" value="1"/>
</dbReference>
<dbReference type="SUPFAM" id="SSF50729">
    <property type="entry name" value="PH domain-like"/>
    <property type="match status" value="1"/>
</dbReference>
<dbReference type="GO" id="GO:0007034">
    <property type="term" value="P:vacuolar transport"/>
    <property type="evidence" value="ECO:0007669"/>
    <property type="project" value="InterPro"/>
</dbReference>
<dbReference type="InterPro" id="IPR038167">
    <property type="entry name" value="SSRP1_sf"/>
</dbReference>
<dbReference type="CDD" id="cd13229">
    <property type="entry name" value="PH_TFIIH"/>
    <property type="match status" value="1"/>
</dbReference>
<dbReference type="GO" id="GO:0006260">
    <property type="term" value="P:DNA replication"/>
    <property type="evidence" value="ECO:0007669"/>
    <property type="project" value="UniProtKB-KW"/>
</dbReference>
<organism evidence="15 16">
    <name type="scientific">Ascosphaera apis ARSEF 7405</name>
    <dbReference type="NCBI Taxonomy" id="392613"/>
    <lineage>
        <taxon>Eukaryota</taxon>
        <taxon>Fungi</taxon>
        <taxon>Dikarya</taxon>
        <taxon>Ascomycota</taxon>
        <taxon>Pezizomycotina</taxon>
        <taxon>Eurotiomycetes</taxon>
        <taxon>Eurotiomycetidae</taxon>
        <taxon>Onygenales</taxon>
        <taxon>Ascosphaeraceae</taxon>
        <taxon>Ascosphaera</taxon>
    </lineage>
</organism>
<keyword evidence="8 12" id="KW-0234">DNA repair</keyword>
<dbReference type="Pfam" id="PF08512">
    <property type="entry name" value="Rttp106-like_middle"/>
    <property type="match status" value="1"/>
</dbReference>
<dbReference type="Pfam" id="PF03357">
    <property type="entry name" value="Snf7"/>
    <property type="match status" value="1"/>
</dbReference>
<name>A0A167V8F2_9EURO</name>
<evidence type="ECO:0000256" key="8">
    <source>
        <dbReference type="ARBA" id="ARBA00023204"/>
    </source>
</evidence>
<comment type="caution">
    <text evidence="15">The sequence shown here is derived from an EMBL/GenBank/DDBJ whole genome shotgun (WGS) entry which is preliminary data.</text>
</comment>
<dbReference type="Pfam" id="PF17292">
    <property type="entry name" value="POB3_N"/>
    <property type="match status" value="1"/>
</dbReference>
<dbReference type="FunFam" id="2.30.29.150:FF:000001">
    <property type="entry name" value="Fact complex subunit ssrp1"/>
    <property type="match status" value="1"/>
</dbReference>
<evidence type="ECO:0000256" key="12">
    <source>
        <dbReference type="RuleBase" id="RU364013"/>
    </source>
</evidence>
<gene>
    <name evidence="15" type="ORF">AAP_05828</name>
</gene>